<dbReference type="EMBL" id="AP025523">
    <property type="protein sequence ID" value="BDE06167.1"/>
    <property type="molecule type" value="Genomic_DNA"/>
</dbReference>
<gene>
    <name evidence="2" type="ORF">WPS_14430</name>
</gene>
<feature type="region of interest" description="Disordered" evidence="1">
    <location>
        <begin position="144"/>
        <end position="166"/>
    </location>
</feature>
<feature type="region of interest" description="Disordered" evidence="1">
    <location>
        <begin position="1"/>
        <end position="20"/>
    </location>
</feature>
<keyword evidence="3" id="KW-1185">Reference proteome</keyword>
<evidence type="ECO:0000256" key="1">
    <source>
        <dbReference type="SAM" id="MobiDB-lite"/>
    </source>
</evidence>
<dbReference type="KEGG" id="vab:WPS_14430"/>
<reference evidence="2 3" key="1">
    <citation type="journal article" date="2022" name="ISME Commun">
        <title>Vulcanimicrobium alpinus gen. nov. sp. nov., the first cultivated representative of the candidate phylum 'Eremiobacterota', is a metabolically versatile aerobic anoxygenic phototroph.</title>
        <authorList>
            <person name="Yabe S."/>
            <person name="Muto K."/>
            <person name="Abe K."/>
            <person name="Yokota A."/>
            <person name="Staudigel H."/>
            <person name="Tebo B.M."/>
        </authorList>
    </citation>
    <scope>NUCLEOTIDE SEQUENCE [LARGE SCALE GENOMIC DNA]</scope>
    <source>
        <strain evidence="2 3">WC8-2</strain>
    </source>
</reference>
<protein>
    <submittedName>
        <fullName evidence="2">Uncharacterized protein</fullName>
    </submittedName>
</protein>
<proteinExistence type="predicted"/>
<dbReference type="AlphaFoldDB" id="A0AAN1XVG8"/>
<evidence type="ECO:0000313" key="2">
    <source>
        <dbReference type="EMBL" id="BDE06167.1"/>
    </source>
</evidence>
<dbReference type="Proteomes" id="UP001317532">
    <property type="component" value="Chromosome"/>
</dbReference>
<sequence length="166" mass="17716">MDSNDTSADSSGRKQDDRYVDQPRSIAALFRSEAEGVKALAKLHDAGFKNAWLGVTRALRDDGAFSQVVRERGGGWFESFVRLFSGDGGETLYSALTDHGVADDVARRLQREMPADGVVVIAGWTGIIGDAARVLEEAGGRLVRGEDGGVIGSPRPRQPADDGSPQ</sequence>
<accession>A0AAN1XVG8</accession>
<feature type="compositionally biased region" description="Polar residues" evidence="1">
    <location>
        <begin position="1"/>
        <end position="10"/>
    </location>
</feature>
<evidence type="ECO:0000313" key="3">
    <source>
        <dbReference type="Proteomes" id="UP001317532"/>
    </source>
</evidence>
<name>A0AAN1XVG8_UNVUL</name>
<feature type="compositionally biased region" description="Basic and acidic residues" evidence="1">
    <location>
        <begin position="11"/>
        <end position="20"/>
    </location>
</feature>
<organism evidence="2 3">
    <name type="scientific">Vulcanimicrobium alpinum</name>
    <dbReference type="NCBI Taxonomy" id="3016050"/>
    <lineage>
        <taxon>Bacteria</taxon>
        <taxon>Bacillati</taxon>
        <taxon>Vulcanimicrobiota</taxon>
        <taxon>Vulcanimicrobiia</taxon>
        <taxon>Vulcanimicrobiales</taxon>
        <taxon>Vulcanimicrobiaceae</taxon>
        <taxon>Vulcanimicrobium</taxon>
    </lineage>
</organism>